<keyword evidence="2 3" id="KW-0378">Hydrolase</keyword>
<dbReference type="GO" id="GO:0009143">
    <property type="term" value="P:nucleoside triphosphate catabolic process"/>
    <property type="evidence" value="ECO:0007669"/>
    <property type="project" value="InterPro"/>
</dbReference>
<protein>
    <submittedName>
        <fullName evidence="4">DITPase</fullName>
        <ecNumber evidence="4">3.6.1.-</ecNumber>
    </submittedName>
</protein>
<dbReference type="STRING" id="323259.Mhun_2869"/>
<dbReference type="PANTHER" id="PTHR11067:SF9">
    <property type="entry name" value="INOSINE TRIPHOSPHATE PYROPHOSPHATASE"/>
    <property type="match status" value="1"/>
</dbReference>
<dbReference type="GO" id="GO:0047429">
    <property type="term" value="F:nucleoside triphosphate diphosphatase activity"/>
    <property type="evidence" value="ECO:0007669"/>
    <property type="project" value="InterPro"/>
</dbReference>
<sequence>MRITFVTSNEHKAREAAGILAGLAEIEHVPLEIPELRYESVAEIAAGKAAYAYSVLQRPVITDDTGLFIHALNGFPGTCAAYVQKTIGNTGILALMAGYANRSATFETGIAYHDGDCQRSFTGAIKGTIVLPRGCGGFGYDPVFEVDGKTLAEMTEEEKNRISHRAIGLHALRRWLAEEKQ</sequence>
<dbReference type="GO" id="GO:0005737">
    <property type="term" value="C:cytoplasm"/>
    <property type="evidence" value="ECO:0007669"/>
    <property type="project" value="TreeGrafter"/>
</dbReference>
<comment type="similarity">
    <text evidence="1 3">Belongs to the HAM1 NTPase family.</text>
</comment>
<dbReference type="EMBL" id="CP000254">
    <property type="protein sequence ID" value="ABD42561.1"/>
    <property type="molecule type" value="Genomic_DNA"/>
</dbReference>
<dbReference type="InterPro" id="IPR002637">
    <property type="entry name" value="RdgB/HAM1"/>
</dbReference>
<name>Q2FS42_METHJ</name>
<dbReference type="HOGENOM" id="CLU_082080_1_0_2"/>
<dbReference type="OrthoDB" id="372108at2157"/>
<dbReference type="CDD" id="cd00515">
    <property type="entry name" value="HAM1"/>
    <property type="match status" value="1"/>
</dbReference>
<dbReference type="RefSeq" id="WP_011449814.1">
    <property type="nucleotide sequence ID" value="NC_007796.1"/>
</dbReference>
<gene>
    <name evidence="4" type="ordered locus">Mhun_2869</name>
</gene>
<dbReference type="FunCoup" id="Q2FS42">
    <property type="interactions" value="206"/>
</dbReference>
<keyword evidence="5" id="KW-1185">Reference proteome</keyword>
<dbReference type="Proteomes" id="UP000001941">
    <property type="component" value="Chromosome"/>
</dbReference>
<accession>Q2FS42</accession>
<dbReference type="SUPFAM" id="SSF52972">
    <property type="entry name" value="ITPase-like"/>
    <property type="match status" value="1"/>
</dbReference>
<organism evidence="4 5">
    <name type="scientific">Methanospirillum hungatei JF-1 (strain ATCC 27890 / DSM 864 / NBRC 100397 / JF-1)</name>
    <dbReference type="NCBI Taxonomy" id="323259"/>
    <lineage>
        <taxon>Archaea</taxon>
        <taxon>Methanobacteriati</taxon>
        <taxon>Methanobacteriota</taxon>
        <taxon>Stenosarchaea group</taxon>
        <taxon>Methanomicrobia</taxon>
        <taxon>Methanomicrobiales</taxon>
        <taxon>Methanospirillaceae</taxon>
        <taxon>Methanospirillum</taxon>
    </lineage>
</organism>
<evidence type="ECO:0000256" key="1">
    <source>
        <dbReference type="ARBA" id="ARBA00008023"/>
    </source>
</evidence>
<dbReference type="PANTHER" id="PTHR11067">
    <property type="entry name" value="INOSINE TRIPHOSPHATE PYROPHOSPHATASE/HAM1 PROTEIN"/>
    <property type="match status" value="1"/>
</dbReference>
<evidence type="ECO:0000313" key="5">
    <source>
        <dbReference type="Proteomes" id="UP000001941"/>
    </source>
</evidence>
<dbReference type="EnsemblBacteria" id="ABD42561">
    <property type="protein sequence ID" value="ABD42561"/>
    <property type="gene ID" value="Mhun_2869"/>
</dbReference>
<proteinExistence type="inferred from homology"/>
<dbReference type="EC" id="3.6.1.-" evidence="4"/>
<evidence type="ECO:0000313" key="4">
    <source>
        <dbReference type="EMBL" id="ABD42561.1"/>
    </source>
</evidence>
<dbReference type="eggNOG" id="arCOG04184">
    <property type="taxonomic scope" value="Archaea"/>
</dbReference>
<dbReference type="Gene3D" id="3.90.950.10">
    <property type="match status" value="1"/>
</dbReference>
<dbReference type="KEGG" id="mhu:Mhun_2869"/>
<evidence type="ECO:0000256" key="2">
    <source>
        <dbReference type="ARBA" id="ARBA00022801"/>
    </source>
</evidence>
<dbReference type="NCBIfam" id="TIGR00042">
    <property type="entry name" value="RdgB/HAM1 family non-canonical purine NTP pyrophosphatase"/>
    <property type="match status" value="1"/>
</dbReference>
<dbReference type="GeneID" id="3923826"/>
<evidence type="ECO:0000256" key="3">
    <source>
        <dbReference type="RuleBase" id="RU003781"/>
    </source>
</evidence>
<dbReference type="AlphaFoldDB" id="Q2FS42"/>
<dbReference type="InterPro" id="IPR029001">
    <property type="entry name" value="ITPase-like_fam"/>
</dbReference>
<dbReference type="InParanoid" id="Q2FS42"/>
<dbReference type="Pfam" id="PF01725">
    <property type="entry name" value="Ham1p_like"/>
    <property type="match status" value="1"/>
</dbReference>
<reference evidence="5" key="1">
    <citation type="journal article" date="2016" name="Stand. Genomic Sci.">
        <title>Complete genome sequence of Methanospirillum hungatei type strain JF1.</title>
        <authorList>
            <person name="Gunsalus R.P."/>
            <person name="Cook L.E."/>
            <person name="Crable B."/>
            <person name="Rohlin L."/>
            <person name="McDonald E."/>
            <person name="Mouttaki H."/>
            <person name="Sieber J.R."/>
            <person name="Poweleit N."/>
            <person name="Zhou H."/>
            <person name="Lapidus A.L."/>
            <person name="Daligault H.E."/>
            <person name="Land M."/>
            <person name="Gilna P."/>
            <person name="Ivanova N."/>
            <person name="Kyrpides N."/>
            <person name="Culley D.E."/>
            <person name="McInerney M.J."/>
        </authorList>
    </citation>
    <scope>NUCLEOTIDE SEQUENCE [LARGE SCALE GENOMIC DNA]</scope>
    <source>
        <strain evidence="5">ATCC 27890 / DSM 864 / NBRC 100397 / JF-1</strain>
    </source>
</reference>